<feature type="domain" description="Radical SAM core" evidence="7">
    <location>
        <begin position="4"/>
        <end position="216"/>
    </location>
</feature>
<dbReference type="Proteomes" id="UP000639006">
    <property type="component" value="Unassembled WGS sequence"/>
</dbReference>
<gene>
    <name evidence="8" type="primary">pqqE_1</name>
    <name evidence="8" type="ORF">DIAAKJNI_00049</name>
</gene>
<dbReference type="InterPro" id="IPR023885">
    <property type="entry name" value="4Fe4S-binding_SPASM_dom"/>
</dbReference>
<comment type="caution">
    <text evidence="8">The sequence shown here is derived from an EMBL/GenBank/DDBJ whole genome shotgun (WGS) entry which is preliminary data.</text>
</comment>
<dbReference type="GO" id="GO:0046872">
    <property type="term" value="F:metal ion binding"/>
    <property type="evidence" value="ECO:0007669"/>
    <property type="project" value="UniProtKB-KW"/>
</dbReference>
<comment type="cofactor">
    <cofactor evidence="1">
        <name>[4Fe-4S] cluster</name>
        <dbReference type="ChEBI" id="CHEBI:49883"/>
    </cofactor>
</comment>
<dbReference type="Pfam" id="PF04055">
    <property type="entry name" value="Radical_SAM"/>
    <property type="match status" value="1"/>
</dbReference>
<keyword evidence="5" id="KW-0408">Iron</keyword>
<dbReference type="InterPro" id="IPR034391">
    <property type="entry name" value="AdoMet-like_SPASM_containing"/>
</dbReference>
<dbReference type="PIRSF" id="PIRSF037420">
    <property type="entry name" value="PQQ_syn_pqqE"/>
    <property type="match status" value="1"/>
</dbReference>
<evidence type="ECO:0000313" key="8">
    <source>
        <dbReference type="EMBL" id="CAD6491073.1"/>
    </source>
</evidence>
<dbReference type="GO" id="GO:0003824">
    <property type="term" value="F:catalytic activity"/>
    <property type="evidence" value="ECO:0007669"/>
    <property type="project" value="InterPro"/>
</dbReference>
<organism evidence="8 9">
    <name type="scientific">Candidatus Argoarchaeum ethanivorans</name>
    <dbReference type="NCBI Taxonomy" id="2608793"/>
    <lineage>
        <taxon>Archaea</taxon>
        <taxon>Methanobacteriati</taxon>
        <taxon>Methanobacteriota</taxon>
        <taxon>Stenosarchaea group</taxon>
        <taxon>Methanomicrobia</taxon>
        <taxon>Methanosarcinales</taxon>
        <taxon>Methanosarcinales incertae sedis</taxon>
        <taxon>GOM Arc I cluster</taxon>
        <taxon>Candidatus Argoarchaeum</taxon>
    </lineage>
</organism>
<dbReference type="InterPro" id="IPR006638">
    <property type="entry name" value="Elp3/MiaA/NifB-like_rSAM"/>
</dbReference>
<name>A0A811T674_9EURY</name>
<dbReference type="PANTHER" id="PTHR11228">
    <property type="entry name" value="RADICAL SAM DOMAIN PROTEIN"/>
    <property type="match status" value="1"/>
</dbReference>
<dbReference type="CDD" id="cd21123">
    <property type="entry name" value="SPASM_MftC-like"/>
    <property type="match status" value="1"/>
</dbReference>
<dbReference type="SMART" id="SM00729">
    <property type="entry name" value="Elp3"/>
    <property type="match status" value="1"/>
</dbReference>
<keyword evidence="3" id="KW-0949">S-adenosyl-L-methionine</keyword>
<dbReference type="GO" id="GO:0051539">
    <property type="term" value="F:4 iron, 4 sulfur cluster binding"/>
    <property type="evidence" value="ECO:0007669"/>
    <property type="project" value="UniProtKB-KW"/>
</dbReference>
<dbReference type="Pfam" id="PF13186">
    <property type="entry name" value="SPASM"/>
    <property type="match status" value="1"/>
</dbReference>
<dbReference type="InterPro" id="IPR058240">
    <property type="entry name" value="rSAM_sf"/>
</dbReference>
<evidence type="ECO:0000259" key="7">
    <source>
        <dbReference type="PROSITE" id="PS51918"/>
    </source>
</evidence>
<dbReference type="SUPFAM" id="SSF102114">
    <property type="entry name" value="Radical SAM enzymes"/>
    <property type="match status" value="1"/>
</dbReference>
<evidence type="ECO:0000256" key="3">
    <source>
        <dbReference type="ARBA" id="ARBA00022691"/>
    </source>
</evidence>
<keyword evidence="4" id="KW-0479">Metal-binding</keyword>
<dbReference type="NCBIfam" id="TIGR04085">
    <property type="entry name" value="rSAM_more_4Fe4S"/>
    <property type="match status" value="1"/>
</dbReference>
<reference evidence="8" key="1">
    <citation type="submission" date="2020-10" db="EMBL/GenBank/DDBJ databases">
        <authorList>
            <person name="Hahn C.J."/>
            <person name="Laso-Perez R."/>
            <person name="Vulcano F."/>
            <person name="Vaziourakis K.-M."/>
            <person name="Stokke R."/>
            <person name="Steen I.H."/>
            <person name="Teske A."/>
            <person name="Boetius A."/>
            <person name="Liebeke M."/>
            <person name="Amann R."/>
            <person name="Knittel K."/>
        </authorList>
    </citation>
    <scope>NUCLEOTIDE SEQUENCE</scope>
    <source>
        <strain evidence="8">Gfbio:e3339647-f889-4370-9287-4fb5cb688e4c:AG392M11_GoMArc1</strain>
    </source>
</reference>
<dbReference type="SFLD" id="SFLDG01387">
    <property type="entry name" value="BtrN-like_SPASM_domain_contain"/>
    <property type="match status" value="1"/>
</dbReference>
<evidence type="ECO:0000256" key="2">
    <source>
        <dbReference type="ARBA" id="ARBA00022485"/>
    </source>
</evidence>
<dbReference type="InterPro" id="IPR013785">
    <property type="entry name" value="Aldolase_TIM"/>
</dbReference>
<accession>A0A811T674</accession>
<dbReference type="AlphaFoldDB" id="A0A811T674"/>
<evidence type="ECO:0000256" key="4">
    <source>
        <dbReference type="ARBA" id="ARBA00022723"/>
    </source>
</evidence>
<dbReference type="SFLD" id="SFLDS00029">
    <property type="entry name" value="Radical_SAM"/>
    <property type="match status" value="2"/>
</dbReference>
<dbReference type="CDD" id="cd01335">
    <property type="entry name" value="Radical_SAM"/>
    <property type="match status" value="1"/>
</dbReference>
<sequence length="342" mass="38442">MSFYPYPKSILFEITYRCNLQCIHCYEPEYSGEEMSTGEVLCLIDQAAELGVPHISVGGGEPLVRKDIFTLLKYASDKHIAVELLSNGTLIDEDTAKRLVACGVRAVSVSLDSATPEVHNAIRRKDCFETVIHAIECLIDAGLRVEINTTFTKLNLRDFEGVVRLSKKLGASLVRAVRLVSLGRAEENDALISPASEDYHWFSDMLYEVSKKYSDKNFAVTGDDAFAPFLYIKNKKQRMTWLPGNYMGCIGGRVIVSIDPYGNVYPCGYLKYPEFYGGNVTEESLKDIWEREDSFKELRNLTLPTGKCRGCEYLEFCRGGCRGAAYIKTKSLTAPDPYCWIQ</sequence>
<evidence type="ECO:0000256" key="6">
    <source>
        <dbReference type="ARBA" id="ARBA00023014"/>
    </source>
</evidence>
<dbReference type="SFLD" id="SFLDG01067">
    <property type="entry name" value="SPASM/twitch_domain_containing"/>
    <property type="match status" value="2"/>
</dbReference>
<evidence type="ECO:0000313" key="9">
    <source>
        <dbReference type="Proteomes" id="UP000639006"/>
    </source>
</evidence>
<keyword evidence="2" id="KW-0004">4Fe-4S</keyword>
<dbReference type="InterPro" id="IPR007197">
    <property type="entry name" value="rSAM"/>
</dbReference>
<evidence type="ECO:0000256" key="5">
    <source>
        <dbReference type="ARBA" id="ARBA00023004"/>
    </source>
</evidence>
<dbReference type="PROSITE" id="PS51918">
    <property type="entry name" value="RADICAL_SAM"/>
    <property type="match status" value="1"/>
</dbReference>
<proteinExistence type="predicted"/>
<evidence type="ECO:0000256" key="1">
    <source>
        <dbReference type="ARBA" id="ARBA00001966"/>
    </source>
</evidence>
<protein>
    <submittedName>
        <fullName evidence="8">Coenzyme PQQ synthesis protein E</fullName>
    </submittedName>
</protein>
<dbReference type="InterPro" id="IPR017200">
    <property type="entry name" value="PqqE-like"/>
</dbReference>
<dbReference type="PANTHER" id="PTHR11228:SF7">
    <property type="entry name" value="PQQA PEPTIDE CYCLASE"/>
    <property type="match status" value="1"/>
</dbReference>
<dbReference type="SFLD" id="SFLDG01386">
    <property type="entry name" value="main_SPASM_domain-containing"/>
    <property type="match status" value="1"/>
</dbReference>
<dbReference type="Gene3D" id="3.20.20.70">
    <property type="entry name" value="Aldolase class I"/>
    <property type="match status" value="1"/>
</dbReference>
<dbReference type="InterPro" id="IPR050377">
    <property type="entry name" value="Radical_SAM_PqqE_MftC-like"/>
</dbReference>
<dbReference type="EMBL" id="CAJHIQ010000002">
    <property type="protein sequence ID" value="CAD6491073.1"/>
    <property type="molecule type" value="Genomic_DNA"/>
</dbReference>
<keyword evidence="6" id="KW-0411">Iron-sulfur</keyword>